<dbReference type="RefSeq" id="WP_138448597.1">
    <property type="nucleotide sequence ID" value="NZ_VBUT01000005.1"/>
</dbReference>
<protein>
    <submittedName>
        <fullName evidence="2">Dethiobiotin synthetase</fullName>
    </submittedName>
</protein>
<dbReference type="GO" id="GO:0005829">
    <property type="term" value="C:cytosol"/>
    <property type="evidence" value="ECO:0007669"/>
    <property type="project" value="TreeGrafter"/>
</dbReference>
<feature type="compositionally biased region" description="Polar residues" evidence="1">
    <location>
        <begin position="1"/>
        <end position="14"/>
    </location>
</feature>
<evidence type="ECO:0000313" key="3">
    <source>
        <dbReference type="Proteomes" id="UP000306378"/>
    </source>
</evidence>
<gene>
    <name evidence="2" type="ORF">FEK34_14625</name>
</gene>
<dbReference type="InterPro" id="IPR052341">
    <property type="entry name" value="LOG_family_nucleotidases"/>
</dbReference>
<dbReference type="Proteomes" id="UP000306378">
    <property type="component" value="Unassembled WGS sequence"/>
</dbReference>
<dbReference type="PANTHER" id="PTHR43393:SF3">
    <property type="entry name" value="LYSINE DECARBOXYLASE-LIKE PROTEIN"/>
    <property type="match status" value="1"/>
</dbReference>
<accession>A0A5R8NQA4</accession>
<feature type="region of interest" description="Disordered" evidence="1">
    <location>
        <begin position="1"/>
        <end position="32"/>
    </location>
</feature>
<comment type="caution">
    <text evidence="2">The sequence shown here is derived from an EMBL/GenBank/DDBJ whole genome shotgun (WGS) entry which is preliminary data.</text>
</comment>
<reference evidence="2 3" key="1">
    <citation type="submission" date="2019-05" db="EMBL/GenBank/DDBJ databases">
        <title>Genomes sequences of two Nocardia cyriacigeorgica environmental isolates, type strains Nocardia asteroides ATCC 19247 and Nocardia cyriacigeorgica DSM 44484.</title>
        <authorList>
            <person name="Vautrin F."/>
            <person name="Bergeron E."/>
            <person name="Dubost A."/>
            <person name="Abrouk D."/>
            <person name="Rodriguez Nava V."/>
            <person name="Pujic P."/>
        </authorList>
    </citation>
    <scope>NUCLEOTIDE SEQUENCE [LARGE SCALE GENOMIC DNA]</scope>
    <source>
        <strain evidence="2 3">EML 446</strain>
    </source>
</reference>
<evidence type="ECO:0000256" key="1">
    <source>
        <dbReference type="SAM" id="MobiDB-lite"/>
    </source>
</evidence>
<dbReference type="SUPFAM" id="SSF102405">
    <property type="entry name" value="MCP/YpsA-like"/>
    <property type="match status" value="1"/>
</dbReference>
<sequence>MPTLSGTATSSDLNGTVHRPYHSGEQGRSDVPPIQVAVCGPRECSEEEAANARAVGRLLAEAGATVLCGGGGGVMAAVAEGASTAGGLVIGVRPDTDRAGVCEGLSAVLYTNMGEARNAILVWSADAVIVIGGSWGTLSELALANRRGGVRVVTLGGWQVLDADGERVDAGVAATPPESAVDAALGRM</sequence>
<dbReference type="Gene3D" id="3.40.50.450">
    <property type="match status" value="1"/>
</dbReference>
<name>A0A5R8NQA4_9NOCA</name>
<dbReference type="Pfam" id="PF18306">
    <property type="entry name" value="LDcluster4"/>
    <property type="match status" value="1"/>
</dbReference>
<proteinExistence type="predicted"/>
<dbReference type="PANTHER" id="PTHR43393">
    <property type="entry name" value="CYTOKININ RIBOSIDE 5'-MONOPHOSPHATE PHOSPHORIBOHYDROLASE"/>
    <property type="match status" value="1"/>
</dbReference>
<dbReference type="InterPro" id="IPR041164">
    <property type="entry name" value="LDcluster4"/>
</dbReference>
<evidence type="ECO:0000313" key="2">
    <source>
        <dbReference type="EMBL" id="TLF77815.1"/>
    </source>
</evidence>
<dbReference type="AlphaFoldDB" id="A0A5R8NQA4"/>
<dbReference type="EMBL" id="VBUT01000005">
    <property type="protein sequence ID" value="TLF77815.1"/>
    <property type="molecule type" value="Genomic_DNA"/>
</dbReference>
<organism evidence="2 3">
    <name type="scientific">Nocardia cyriacigeorgica</name>
    <dbReference type="NCBI Taxonomy" id="135487"/>
    <lineage>
        <taxon>Bacteria</taxon>
        <taxon>Bacillati</taxon>
        <taxon>Actinomycetota</taxon>
        <taxon>Actinomycetes</taxon>
        <taxon>Mycobacteriales</taxon>
        <taxon>Nocardiaceae</taxon>
        <taxon>Nocardia</taxon>
    </lineage>
</organism>